<evidence type="ECO:0000256" key="2">
    <source>
        <dbReference type="SAM" id="Phobius"/>
    </source>
</evidence>
<keyword evidence="2" id="KW-0472">Membrane</keyword>
<dbReference type="RefSeq" id="WP_191071702.1">
    <property type="nucleotide sequence ID" value="NZ_CP060506.1"/>
</dbReference>
<keyword evidence="2" id="KW-0812">Transmembrane</keyword>
<gene>
    <name evidence="4" type="ORF">H8R10_05455</name>
</gene>
<dbReference type="InterPro" id="IPR021949">
    <property type="entry name" value="DUF3566_TM"/>
</dbReference>
<dbReference type="Proteomes" id="UP000627538">
    <property type="component" value="Unassembled WGS sequence"/>
</dbReference>
<reference evidence="4 5" key="1">
    <citation type="submission" date="2020-08" db="EMBL/GenBank/DDBJ databases">
        <title>Winkia gen. nov., sp. nov., isolated from faeces of the Anser albifrons in China.</title>
        <authorList>
            <person name="Liu Q."/>
        </authorList>
    </citation>
    <scope>NUCLEOTIDE SEQUENCE [LARGE SCALE GENOMIC DNA]</scope>
    <source>
        <strain evidence="4 5">C62</strain>
    </source>
</reference>
<proteinExistence type="predicted"/>
<evidence type="ECO:0000256" key="1">
    <source>
        <dbReference type="SAM" id="MobiDB-lite"/>
    </source>
</evidence>
<feature type="transmembrane region" description="Helical" evidence="2">
    <location>
        <begin position="88"/>
        <end position="111"/>
    </location>
</feature>
<organism evidence="4 5">
    <name type="scientific">Nanchangia anserum</name>
    <dbReference type="NCBI Taxonomy" id="2692125"/>
    <lineage>
        <taxon>Bacteria</taxon>
        <taxon>Bacillati</taxon>
        <taxon>Actinomycetota</taxon>
        <taxon>Actinomycetes</taxon>
        <taxon>Actinomycetales</taxon>
        <taxon>Actinomycetaceae</taxon>
        <taxon>Nanchangia</taxon>
    </lineage>
</organism>
<dbReference type="AlphaFoldDB" id="A0A8I0G887"/>
<accession>A0A8I0G887</accession>
<feature type="compositionally biased region" description="Low complexity" evidence="1">
    <location>
        <begin position="1"/>
        <end position="37"/>
    </location>
</feature>
<feature type="region of interest" description="Disordered" evidence="1">
    <location>
        <begin position="1"/>
        <end position="46"/>
    </location>
</feature>
<dbReference type="Pfam" id="PF12089">
    <property type="entry name" value="DUF3566"/>
    <property type="match status" value="1"/>
</dbReference>
<evidence type="ECO:0000259" key="3">
    <source>
        <dbReference type="Pfam" id="PF12089"/>
    </source>
</evidence>
<feature type="transmembrane region" description="Helical" evidence="2">
    <location>
        <begin position="145"/>
        <end position="171"/>
    </location>
</feature>
<name>A0A8I0G887_9ACTO</name>
<keyword evidence="5" id="KW-1185">Reference proteome</keyword>
<sequence>MSESTESTTSDETTPSPQDTAVTETSTESAEAASAGAQEVPTTATGDAALPTADAESAHSDDAEVSAYRPRQIRLMVTRVDPWSVMKVAFLLSVAAGLALILATLLVWMMLNMMHVFSSIEQFINSIDSTGMVAELVDFLRLPRALALSTVVAVANVVLLTALATVCALLYNRVAALVGGVGLVLQDD</sequence>
<protein>
    <submittedName>
        <fullName evidence="4">DUF3566 domain-containing protein</fullName>
    </submittedName>
</protein>
<dbReference type="EMBL" id="JACRUO010000001">
    <property type="protein sequence ID" value="MBD3689672.1"/>
    <property type="molecule type" value="Genomic_DNA"/>
</dbReference>
<feature type="domain" description="DUF3566" evidence="3">
    <location>
        <begin position="70"/>
        <end position="187"/>
    </location>
</feature>
<evidence type="ECO:0000313" key="4">
    <source>
        <dbReference type="EMBL" id="MBD3689672.1"/>
    </source>
</evidence>
<comment type="caution">
    <text evidence="4">The sequence shown here is derived from an EMBL/GenBank/DDBJ whole genome shotgun (WGS) entry which is preliminary data.</text>
</comment>
<keyword evidence="2" id="KW-1133">Transmembrane helix</keyword>
<evidence type="ECO:0000313" key="5">
    <source>
        <dbReference type="Proteomes" id="UP000627538"/>
    </source>
</evidence>